<gene>
    <name evidence="3" type="ORF">A5880_001804</name>
    <name evidence="2" type="ORF">A5880_001889</name>
</gene>
<feature type="domain" description="HTH cro/C1-type" evidence="1">
    <location>
        <begin position="11"/>
        <end position="66"/>
    </location>
</feature>
<dbReference type="STRING" id="1834181.A5880_001804"/>
<dbReference type="RefSeq" id="WP_086330716.1">
    <property type="nucleotide sequence ID" value="NZ_NGLE02000001.1"/>
</dbReference>
<dbReference type="PROSITE" id="PS50943">
    <property type="entry name" value="HTH_CROC1"/>
    <property type="match status" value="1"/>
</dbReference>
<proteinExistence type="predicted"/>
<dbReference type="Gene3D" id="1.10.260.40">
    <property type="entry name" value="lambda repressor-like DNA-binding domains"/>
    <property type="match status" value="1"/>
</dbReference>
<keyword evidence="4" id="KW-1185">Reference proteome</keyword>
<dbReference type="InterPro" id="IPR001387">
    <property type="entry name" value="Cro/C1-type_HTH"/>
</dbReference>
<evidence type="ECO:0000313" key="3">
    <source>
        <dbReference type="EMBL" id="OTO08804.1"/>
    </source>
</evidence>
<dbReference type="SUPFAM" id="SSF47413">
    <property type="entry name" value="lambda repressor-like DNA-binding domains"/>
    <property type="match status" value="1"/>
</dbReference>
<reference evidence="3" key="1">
    <citation type="submission" date="2017-05" db="EMBL/GenBank/DDBJ databases">
        <title>The Genome Sequence of Enterococcus sp. 4G2_DIV0659.</title>
        <authorList>
            <consortium name="The Broad Institute Genomics Platform"/>
            <consortium name="The Broad Institute Genomic Center for Infectious Diseases"/>
            <person name="Earl A."/>
            <person name="Manson A."/>
            <person name="Schwartman J."/>
            <person name="Gilmore M."/>
            <person name="Abouelleil A."/>
            <person name="Cao P."/>
            <person name="Chapman S."/>
            <person name="Cusick C."/>
            <person name="Shea T."/>
            <person name="Young S."/>
            <person name="Neafsey D."/>
            <person name="Nusbaum C."/>
            <person name="Birren B."/>
        </authorList>
    </citation>
    <scope>NUCLEOTIDE SEQUENCE [LARGE SCALE GENOMIC DNA]</scope>
    <source>
        <strain evidence="3">4G2_DIV0659</strain>
    </source>
</reference>
<evidence type="ECO:0000259" key="1">
    <source>
        <dbReference type="PROSITE" id="PS50943"/>
    </source>
</evidence>
<dbReference type="InterPro" id="IPR010982">
    <property type="entry name" value="Lambda_DNA-bd_dom_sf"/>
</dbReference>
<dbReference type="CDD" id="cd00093">
    <property type="entry name" value="HTH_XRE"/>
    <property type="match status" value="1"/>
</dbReference>
<dbReference type="Pfam" id="PF13443">
    <property type="entry name" value="HTH_26"/>
    <property type="match status" value="1"/>
</dbReference>
<sequence>MTYSEIIVFRLKKLCEQKGISINKLATLSGMTQSTLNNIMKGNTKNPKLKTLHKLAMGLDMTVSELLDFPEMNETLFDDE</sequence>
<dbReference type="GO" id="GO:0003677">
    <property type="term" value="F:DNA binding"/>
    <property type="evidence" value="ECO:0007669"/>
    <property type="project" value="InterPro"/>
</dbReference>
<name>A0A242CEX0_9ENTE</name>
<evidence type="ECO:0000313" key="2">
    <source>
        <dbReference type="EMBL" id="MEI5994331.1"/>
    </source>
</evidence>
<dbReference type="EMBL" id="NGLE01000002">
    <property type="protein sequence ID" value="OTO08804.1"/>
    <property type="molecule type" value="Genomic_DNA"/>
</dbReference>
<dbReference type="AlphaFoldDB" id="A0A242CEX0"/>
<dbReference type="EMBL" id="NGLE02000001">
    <property type="protein sequence ID" value="MEI5994331.1"/>
    <property type="molecule type" value="Genomic_DNA"/>
</dbReference>
<accession>A0A242CEX0</accession>
<reference evidence="2 4" key="2">
    <citation type="submission" date="2018-07" db="EMBL/GenBank/DDBJ databases">
        <title>The Genome Sequence of Enterococcus sp. DIV0659b.</title>
        <authorList>
            <consortium name="The Broad Institute Genomics Platform"/>
            <consortium name="The Broad Institute Genomic Center for Infectious Diseases"/>
            <person name="Earl A."/>
            <person name="Manson A."/>
            <person name="Schwartman J."/>
            <person name="Gilmore M."/>
            <person name="Abouelleil A."/>
            <person name="Cao P."/>
            <person name="Chapman S."/>
            <person name="Cusick C."/>
            <person name="Shea T."/>
            <person name="Young S."/>
            <person name="Neafsey D."/>
            <person name="Nusbaum C."/>
            <person name="Birren B."/>
        </authorList>
    </citation>
    <scope>NUCLEOTIDE SEQUENCE [LARGE SCALE GENOMIC DNA]</scope>
    <source>
        <strain evidence="2 4">4G2_DIV0659</strain>
    </source>
</reference>
<comment type="caution">
    <text evidence="3">The sequence shown here is derived from an EMBL/GenBank/DDBJ whole genome shotgun (WGS) entry which is preliminary data.</text>
</comment>
<dbReference type="Proteomes" id="UP000195139">
    <property type="component" value="Unassembled WGS sequence"/>
</dbReference>
<protein>
    <recommendedName>
        <fullName evidence="1">HTH cro/C1-type domain-containing protein</fullName>
    </recommendedName>
</protein>
<evidence type="ECO:0000313" key="4">
    <source>
        <dbReference type="Proteomes" id="UP000195139"/>
    </source>
</evidence>
<dbReference type="OrthoDB" id="9781521at2"/>
<dbReference type="SMART" id="SM00530">
    <property type="entry name" value="HTH_XRE"/>
    <property type="match status" value="1"/>
</dbReference>
<organism evidence="3">
    <name type="scientific">Candidatus Enterococcus mansonii</name>
    <dbReference type="NCBI Taxonomy" id="1834181"/>
    <lineage>
        <taxon>Bacteria</taxon>
        <taxon>Bacillati</taxon>
        <taxon>Bacillota</taxon>
        <taxon>Bacilli</taxon>
        <taxon>Lactobacillales</taxon>
        <taxon>Enterococcaceae</taxon>
        <taxon>Enterococcus</taxon>
    </lineage>
</organism>